<dbReference type="SUPFAM" id="SSF55729">
    <property type="entry name" value="Acyl-CoA N-acyltransferases (Nat)"/>
    <property type="match status" value="1"/>
</dbReference>
<dbReference type="Proteomes" id="UP000663827">
    <property type="component" value="Unassembled WGS sequence"/>
</dbReference>
<dbReference type="EMBL" id="CAJNJQ010000544">
    <property type="protein sequence ID" value="CAE7084825.1"/>
    <property type="molecule type" value="Genomic_DNA"/>
</dbReference>
<name>A0A8H3DWB6_9AGAM</name>
<comment type="caution">
    <text evidence="2">The sequence shown here is derived from an EMBL/GenBank/DDBJ whole genome shotgun (WGS) entry which is preliminary data.</text>
</comment>
<dbReference type="Gene3D" id="3.40.630.30">
    <property type="match status" value="1"/>
</dbReference>
<gene>
    <name evidence="2" type="ORF">RDB_LOCUS26822</name>
</gene>
<dbReference type="AlphaFoldDB" id="A0A8H3DWB6"/>
<dbReference type="InterPro" id="IPR000182">
    <property type="entry name" value="GNAT_dom"/>
</dbReference>
<dbReference type="PROSITE" id="PS51186">
    <property type="entry name" value="GNAT"/>
    <property type="match status" value="1"/>
</dbReference>
<dbReference type="InterPro" id="IPR016181">
    <property type="entry name" value="Acyl_CoA_acyltransferase"/>
</dbReference>
<evidence type="ECO:0000259" key="1">
    <source>
        <dbReference type="PROSITE" id="PS51186"/>
    </source>
</evidence>
<evidence type="ECO:0000313" key="2">
    <source>
        <dbReference type="EMBL" id="CAE7084825.1"/>
    </source>
</evidence>
<feature type="domain" description="N-acetyltransferase" evidence="1">
    <location>
        <begin position="22"/>
        <end position="173"/>
    </location>
</feature>
<organism evidence="2 3">
    <name type="scientific">Rhizoctonia solani</name>
    <dbReference type="NCBI Taxonomy" id="456999"/>
    <lineage>
        <taxon>Eukaryota</taxon>
        <taxon>Fungi</taxon>
        <taxon>Dikarya</taxon>
        <taxon>Basidiomycota</taxon>
        <taxon>Agaricomycotina</taxon>
        <taxon>Agaricomycetes</taxon>
        <taxon>Cantharellales</taxon>
        <taxon>Ceratobasidiaceae</taxon>
        <taxon>Rhizoctonia</taxon>
    </lineage>
</organism>
<sequence length="188" mass="21344">MSSPRSEYSESDVAFDFDASSIVYRPMNTRDMVQVETLHNELIKQRLPPMFLHHSLHHAHRRTVVAEYPTESGKPVLVGFASAHVTTKPDWPATLEPEVDLLTLGVRPEFRGNHIGENLIKTVTASLINTCRFKAGERGAVVRADIRCGHVNRGYFEQGLSWEEDKDFQRTLPWARCDATRFVTRVAV</sequence>
<proteinExistence type="predicted"/>
<accession>A0A8H3DWB6</accession>
<reference evidence="2" key="1">
    <citation type="submission" date="2021-01" db="EMBL/GenBank/DDBJ databases">
        <authorList>
            <person name="Kaushik A."/>
        </authorList>
    </citation>
    <scope>NUCLEOTIDE SEQUENCE</scope>
    <source>
        <strain evidence="2">AG5</strain>
    </source>
</reference>
<protein>
    <recommendedName>
        <fullName evidence="1">N-acetyltransferase domain-containing protein</fullName>
    </recommendedName>
</protein>
<dbReference type="GO" id="GO:0016747">
    <property type="term" value="F:acyltransferase activity, transferring groups other than amino-acyl groups"/>
    <property type="evidence" value="ECO:0007669"/>
    <property type="project" value="InterPro"/>
</dbReference>
<evidence type="ECO:0000313" key="3">
    <source>
        <dbReference type="Proteomes" id="UP000663827"/>
    </source>
</evidence>
<dbReference type="Pfam" id="PF00583">
    <property type="entry name" value="Acetyltransf_1"/>
    <property type="match status" value="1"/>
</dbReference>